<dbReference type="EMBL" id="CABR01000089">
    <property type="protein sequence ID" value="CBI10551.1"/>
    <property type="molecule type" value="Genomic_DNA"/>
</dbReference>
<reference evidence="2" key="1">
    <citation type="submission" date="2009-10" db="EMBL/GenBank/DDBJ databases">
        <title>Diversity of trophic interactions inside an arsenic-rich microbial ecosystem.</title>
        <authorList>
            <person name="Bertin P.N."/>
            <person name="Heinrich-Salmeron A."/>
            <person name="Pelletier E."/>
            <person name="Goulhen-Chollet F."/>
            <person name="Arsene-Ploetze F."/>
            <person name="Gallien S."/>
            <person name="Calteau A."/>
            <person name="Vallenet D."/>
            <person name="Casiot C."/>
            <person name="Chane-Woon-Ming B."/>
            <person name="Giloteaux L."/>
            <person name="Barakat M."/>
            <person name="Bonnefoy V."/>
            <person name="Bruneel O."/>
            <person name="Chandler M."/>
            <person name="Cleiss J."/>
            <person name="Duran R."/>
            <person name="Elbaz-Poulichet F."/>
            <person name="Fonknechten N."/>
            <person name="Lauga B."/>
            <person name="Mornico D."/>
            <person name="Ortet P."/>
            <person name="Schaeffer C."/>
            <person name="Siguier P."/>
            <person name="Alexander Thil Smith A."/>
            <person name="Van Dorsselaer A."/>
            <person name="Weissenbach J."/>
            <person name="Medigue C."/>
            <person name="Le Paslier D."/>
        </authorList>
    </citation>
    <scope>NUCLEOTIDE SEQUENCE</scope>
</reference>
<protein>
    <submittedName>
        <fullName evidence="2">Taste receptor type 1 member 2 (Sweet taste receptor T1R2)</fullName>
    </submittedName>
</protein>
<accession>E6QTH9</accession>
<feature type="region of interest" description="Disordered" evidence="1">
    <location>
        <begin position="35"/>
        <end position="57"/>
    </location>
</feature>
<keyword evidence="2" id="KW-0675">Receptor</keyword>
<feature type="compositionally biased region" description="Basic residues" evidence="1">
    <location>
        <begin position="35"/>
        <end position="44"/>
    </location>
</feature>
<sequence length="57" mass="6374">MVVLTLSGVLVLTQVVKLSRYNFHDYSGARYRQHPALRRRRGRAHGTCTGAESFPSG</sequence>
<organism evidence="2">
    <name type="scientific">mine drainage metagenome</name>
    <dbReference type="NCBI Taxonomy" id="410659"/>
    <lineage>
        <taxon>unclassified sequences</taxon>
        <taxon>metagenomes</taxon>
        <taxon>ecological metagenomes</taxon>
    </lineage>
</organism>
<gene>
    <name evidence="2" type="ORF">CARN7_1334</name>
</gene>
<evidence type="ECO:0000313" key="2">
    <source>
        <dbReference type="EMBL" id="CBI10551.1"/>
    </source>
</evidence>
<proteinExistence type="predicted"/>
<comment type="caution">
    <text evidence="2">The sequence shown here is derived from an EMBL/GenBank/DDBJ whole genome shotgun (WGS) entry which is preliminary data.</text>
</comment>
<evidence type="ECO:0000256" key="1">
    <source>
        <dbReference type="SAM" id="MobiDB-lite"/>
    </source>
</evidence>
<dbReference type="AlphaFoldDB" id="E6QTH9"/>
<name>E6QTH9_9ZZZZ</name>